<dbReference type="PROSITE" id="PS51384">
    <property type="entry name" value="FAD_FR"/>
    <property type="match status" value="1"/>
</dbReference>
<dbReference type="OrthoDB" id="1856718at2759"/>
<keyword evidence="7" id="KW-0560">Oxidoreductase</keyword>
<protein>
    <submittedName>
        <fullName evidence="11">NADPH oxidoreductase A</fullName>
    </submittedName>
</protein>
<dbReference type="InterPro" id="IPR017927">
    <property type="entry name" value="FAD-bd_FR_type"/>
</dbReference>
<feature type="chain" id="PRO_5023914382" evidence="8">
    <location>
        <begin position="24"/>
        <end position="758"/>
    </location>
</feature>
<dbReference type="FunFam" id="3.40.50.80:FF:000001">
    <property type="entry name" value="NADPH--cytochrome P450 reductase 1"/>
    <property type="match status" value="1"/>
</dbReference>
<dbReference type="Pfam" id="PF00175">
    <property type="entry name" value="NAD_binding_1"/>
    <property type="match status" value="1"/>
</dbReference>
<accession>A0A5J4Z3P3</accession>
<dbReference type="InterPro" id="IPR039261">
    <property type="entry name" value="FNR_nucleotide-bd"/>
</dbReference>
<dbReference type="SUPFAM" id="SSF52218">
    <property type="entry name" value="Flavoproteins"/>
    <property type="match status" value="1"/>
</dbReference>
<dbReference type="SUPFAM" id="SSF63380">
    <property type="entry name" value="Riboflavin synthase domain-like"/>
    <property type="match status" value="1"/>
</dbReference>
<feature type="domain" description="Flavodoxin-like" evidence="9">
    <location>
        <begin position="109"/>
        <end position="285"/>
    </location>
</feature>
<keyword evidence="6" id="KW-0521">NADP</keyword>
<evidence type="ECO:0000313" key="11">
    <source>
        <dbReference type="EMBL" id="KAA8497838.1"/>
    </source>
</evidence>
<evidence type="ECO:0000256" key="1">
    <source>
        <dbReference type="ARBA" id="ARBA00001917"/>
    </source>
</evidence>
<dbReference type="Gene3D" id="1.20.990.10">
    <property type="entry name" value="NADPH-cytochrome p450 Reductase, Chain A, domain 3"/>
    <property type="match status" value="1"/>
</dbReference>
<dbReference type="InterPro" id="IPR029039">
    <property type="entry name" value="Flavoprotein-like_sf"/>
</dbReference>
<evidence type="ECO:0000256" key="7">
    <source>
        <dbReference type="ARBA" id="ARBA00023002"/>
    </source>
</evidence>
<dbReference type="Gene3D" id="2.40.30.10">
    <property type="entry name" value="Translation factors"/>
    <property type="match status" value="1"/>
</dbReference>
<dbReference type="GO" id="GO:0010181">
    <property type="term" value="F:FMN binding"/>
    <property type="evidence" value="ECO:0007669"/>
    <property type="project" value="InterPro"/>
</dbReference>
<proteinExistence type="predicted"/>
<dbReference type="InterPro" id="IPR001709">
    <property type="entry name" value="Flavoprot_Pyr_Nucl_cyt_Rdtase"/>
</dbReference>
<evidence type="ECO:0000256" key="6">
    <source>
        <dbReference type="ARBA" id="ARBA00022857"/>
    </source>
</evidence>
<feature type="domain" description="FAD-binding FR-type" evidence="10">
    <location>
        <begin position="340"/>
        <end position="578"/>
    </location>
</feature>
<dbReference type="InterPro" id="IPR023173">
    <property type="entry name" value="NADPH_Cyt_P450_Rdtase_alpha"/>
</dbReference>
<dbReference type="Proteomes" id="UP000324585">
    <property type="component" value="Unassembled WGS sequence"/>
</dbReference>
<dbReference type="InterPro" id="IPR008254">
    <property type="entry name" value="Flavodoxin/NO_synth"/>
</dbReference>
<dbReference type="InterPro" id="IPR017938">
    <property type="entry name" value="Riboflavin_synthase-like_b-brl"/>
</dbReference>
<organism evidence="11 12">
    <name type="scientific">Porphyridium purpureum</name>
    <name type="common">Red alga</name>
    <name type="synonym">Porphyridium cruentum</name>
    <dbReference type="NCBI Taxonomy" id="35688"/>
    <lineage>
        <taxon>Eukaryota</taxon>
        <taxon>Rhodophyta</taxon>
        <taxon>Bangiophyceae</taxon>
        <taxon>Porphyridiales</taxon>
        <taxon>Porphyridiaceae</taxon>
        <taxon>Porphyridium</taxon>
    </lineage>
</organism>
<dbReference type="GO" id="GO:0050660">
    <property type="term" value="F:flavin adenine dinucleotide binding"/>
    <property type="evidence" value="ECO:0007669"/>
    <property type="project" value="TreeGrafter"/>
</dbReference>
<dbReference type="Pfam" id="PF00667">
    <property type="entry name" value="FAD_binding_1"/>
    <property type="match status" value="1"/>
</dbReference>
<dbReference type="GO" id="GO:0016491">
    <property type="term" value="F:oxidoreductase activity"/>
    <property type="evidence" value="ECO:0007669"/>
    <property type="project" value="UniProtKB-KW"/>
</dbReference>
<dbReference type="Gene3D" id="3.40.50.360">
    <property type="match status" value="1"/>
</dbReference>
<keyword evidence="3" id="KW-0285">Flavoprotein</keyword>
<dbReference type="Pfam" id="PF00258">
    <property type="entry name" value="Flavodoxin_1"/>
    <property type="match status" value="1"/>
</dbReference>
<evidence type="ECO:0000256" key="2">
    <source>
        <dbReference type="ARBA" id="ARBA00001974"/>
    </source>
</evidence>
<gene>
    <name evidence="11" type="ORF">FVE85_5423</name>
</gene>
<dbReference type="InterPro" id="IPR003097">
    <property type="entry name" value="CysJ-like_FAD-binding"/>
</dbReference>
<dbReference type="Gene3D" id="3.40.50.80">
    <property type="entry name" value="Nucleotide-binding domain of ferredoxin-NADP reductase (FNR) module"/>
    <property type="match status" value="1"/>
</dbReference>
<dbReference type="EMBL" id="VRMN01000001">
    <property type="protein sequence ID" value="KAA8497838.1"/>
    <property type="molecule type" value="Genomic_DNA"/>
</dbReference>
<evidence type="ECO:0000259" key="10">
    <source>
        <dbReference type="PROSITE" id="PS51384"/>
    </source>
</evidence>
<keyword evidence="12" id="KW-1185">Reference proteome</keyword>
<evidence type="ECO:0000256" key="8">
    <source>
        <dbReference type="SAM" id="SignalP"/>
    </source>
</evidence>
<evidence type="ECO:0000256" key="3">
    <source>
        <dbReference type="ARBA" id="ARBA00022630"/>
    </source>
</evidence>
<reference evidence="12" key="1">
    <citation type="journal article" date="2019" name="Nat. Commun.">
        <title>Expansion of phycobilisome linker gene families in mesophilic red algae.</title>
        <authorList>
            <person name="Lee J."/>
            <person name="Kim D."/>
            <person name="Bhattacharya D."/>
            <person name="Yoon H.S."/>
        </authorList>
    </citation>
    <scope>NUCLEOTIDE SEQUENCE [LARGE SCALE GENOMIC DNA]</scope>
    <source>
        <strain evidence="12">CCMP 1328</strain>
    </source>
</reference>
<keyword evidence="8" id="KW-0732">Signal</keyword>
<evidence type="ECO:0000256" key="4">
    <source>
        <dbReference type="ARBA" id="ARBA00022643"/>
    </source>
</evidence>
<comment type="cofactor">
    <cofactor evidence="2">
        <name>FAD</name>
        <dbReference type="ChEBI" id="CHEBI:57692"/>
    </cofactor>
</comment>
<dbReference type="GO" id="GO:0005829">
    <property type="term" value="C:cytosol"/>
    <property type="evidence" value="ECO:0007669"/>
    <property type="project" value="TreeGrafter"/>
</dbReference>
<dbReference type="PROSITE" id="PS50902">
    <property type="entry name" value="FLAVODOXIN_LIKE"/>
    <property type="match status" value="1"/>
</dbReference>
<keyword evidence="5" id="KW-0274">FAD</keyword>
<feature type="signal peptide" evidence="8">
    <location>
        <begin position="1"/>
        <end position="23"/>
    </location>
</feature>
<evidence type="ECO:0000259" key="9">
    <source>
        <dbReference type="PROSITE" id="PS50902"/>
    </source>
</evidence>
<evidence type="ECO:0000256" key="5">
    <source>
        <dbReference type="ARBA" id="ARBA00022827"/>
    </source>
</evidence>
<keyword evidence="4" id="KW-0288">FMN</keyword>
<evidence type="ECO:0000313" key="12">
    <source>
        <dbReference type="Proteomes" id="UP000324585"/>
    </source>
</evidence>
<dbReference type="PANTHER" id="PTHR19384:SF128">
    <property type="entry name" value="NADPH OXIDOREDUCTASE A"/>
    <property type="match status" value="1"/>
</dbReference>
<dbReference type="SUPFAM" id="SSF52343">
    <property type="entry name" value="Ferredoxin reductase-like, C-terminal NADP-linked domain"/>
    <property type="match status" value="1"/>
</dbReference>
<sequence length="758" mass="83042">MGLALPVALALLLVWALVVVSRGRKNGSPPAESHSAPFSVWGWLAGNVSKNENERARGVEAEARAKLAMEQRSARRMKQTSRGQRVLKEALEFCPHDYSDTHGEGTRRVLVLYGTEYGFSKEVARKIAETLAERVADCAPRVLSTAFFNVLEPARENVIVMACSTTGDGVVPNDARDLHEAMSAGVEEEVIAMPSEAAEKMADDTQSAAPRCDKHQANPLFKGMSEQNKFAVIALGDRAYAHYCRGGLVFERLFRAHTSSSPLVSTGMINQEDWSAIDAWIDSLVCALDKEPVLRQGDDDDYLLSSVLELDSSSTAKTSVSKSAFANDNPAELAVNYTRSRPYIAAVAERRMLTKVLEHGDKETVHIEFDLGNSGLDYRCGDAVGVLPANCPDIVTDLLVELAANSHDTIQMRNGEEMSVQEALTFHFDLKNLKPDLLLFIRTRVNSTQRALLDDLLDGADPHGKSEKVLSYLHEREIGDVLADFSSANLQLGDLVPYLKPLLPRYYSISSAPRAALDHSAAIPTQLPARLAATVAVLKYETLGRQRKGVATTFLADRVQVGGKVPIFVSRNMDFRLPASPSVPVIMIGPGTGVAPFRAFLQERLGPAPLAPQGKSVFGAYGSENGASESSSATIQASNWLFFGCRHEARDFLYADELLAYERSGGLRLVTAFSRDQADRKVYVQDRLKEHGLALWKEIDTGRAHVYVCGDAGKMAADVHTALLDIFKQHGEMSQVGAEMYMAGLEKEHRYQRDVWAS</sequence>
<comment type="caution">
    <text evidence="11">The sequence shown here is derived from an EMBL/GenBank/DDBJ whole genome shotgun (WGS) entry which is preliminary data.</text>
</comment>
<comment type="cofactor">
    <cofactor evidence="1">
        <name>FMN</name>
        <dbReference type="ChEBI" id="CHEBI:58210"/>
    </cofactor>
</comment>
<dbReference type="PANTHER" id="PTHR19384">
    <property type="entry name" value="NITRIC OXIDE SYNTHASE-RELATED"/>
    <property type="match status" value="1"/>
</dbReference>
<dbReference type="OMA" id="ARPFFDY"/>
<dbReference type="InterPro" id="IPR001433">
    <property type="entry name" value="OxRdtase_FAD/NAD-bd"/>
</dbReference>
<dbReference type="AlphaFoldDB" id="A0A5J4Z3P3"/>
<name>A0A5J4Z3P3_PORPP</name>
<dbReference type="PRINTS" id="PR00371">
    <property type="entry name" value="FPNCR"/>
</dbReference>